<dbReference type="EMBL" id="JAIWYP010000001">
    <property type="protein sequence ID" value="KAH3897204.1"/>
    <property type="molecule type" value="Genomic_DNA"/>
</dbReference>
<reference evidence="1" key="1">
    <citation type="journal article" date="2019" name="bioRxiv">
        <title>The Genome of the Zebra Mussel, Dreissena polymorpha: A Resource for Invasive Species Research.</title>
        <authorList>
            <person name="McCartney M.A."/>
            <person name="Auch B."/>
            <person name="Kono T."/>
            <person name="Mallez S."/>
            <person name="Zhang Y."/>
            <person name="Obille A."/>
            <person name="Becker A."/>
            <person name="Abrahante J.E."/>
            <person name="Garbe J."/>
            <person name="Badalamenti J.P."/>
            <person name="Herman A."/>
            <person name="Mangelson H."/>
            <person name="Liachko I."/>
            <person name="Sullivan S."/>
            <person name="Sone E.D."/>
            <person name="Koren S."/>
            <person name="Silverstein K.A.T."/>
            <person name="Beckman K.B."/>
            <person name="Gohl D.M."/>
        </authorList>
    </citation>
    <scope>NUCLEOTIDE SEQUENCE</scope>
    <source>
        <strain evidence="1">Duluth1</strain>
        <tissue evidence="1">Whole animal</tissue>
    </source>
</reference>
<keyword evidence="2" id="KW-1185">Reference proteome</keyword>
<reference evidence="1" key="2">
    <citation type="submission" date="2020-11" db="EMBL/GenBank/DDBJ databases">
        <authorList>
            <person name="McCartney M.A."/>
            <person name="Auch B."/>
            <person name="Kono T."/>
            <person name="Mallez S."/>
            <person name="Becker A."/>
            <person name="Gohl D.M."/>
            <person name="Silverstein K.A.T."/>
            <person name="Koren S."/>
            <person name="Bechman K.B."/>
            <person name="Herman A."/>
            <person name="Abrahante J.E."/>
            <person name="Garbe J."/>
        </authorList>
    </citation>
    <scope>NUCLEOTIDE SEQUENCE</scope>
    <source>
        <strain evidence="1">Duluth1</strain>
        <tissue evidence="1">Whole animal</tissue>
    </source>
</reference>
<sequence>MQFFIVITYVEMFKSYPMPLSYVEKLKSYPMPLSYVEKLKSYPAPLLVCGEAEILPGATARMWRS</sequence>
<evidence type="ECO:0000313" key="2">
    <source>
        <dbReference type="Proteomes" id="UP000828390"/>
    </source>
</evidence>
<organism evidence="1 2">
    <name type="scientific">Dreissena polymorpha</name>
    <name type="common">Zebra mussel</name>
    <name type="synonym">Mytilus polymorpha</name>
    <dbReference type="NCBI Taxonomy" id="45954"/>
    <lineage>
        <taxon>Eukaryota</taxon>
        <taxon>Metazoa</taxon>
        <taxon>Spiralia</taxon>
        <taxon>Lophotrochozoa</taxon>
        <taxon>Mollusca</taxon>
        <taxon>Bivalvia</taxon>
        <taxon>Autobranchia</taxon>
        <taxon>Heteroconchia</taxon>
        <taxon>Euheterodonta</taxon>
        <taxon>Imparidentia</taxon>
        <taxon>Neoheterodontei</taxon>
        <taxon>Myida</taxon>
        <taxon>Dreissenoidea</taxon>
        <taxon>Dreissenidae</taxon>
        <taxon>Dreissena</taxon>
    </lineage>
</organism>
<gene>
    <name evidence="1" type="ORF">DPMN_021389</name>
</gene>
<dbReference type="Proteomes" id="UP000828390">
    <property type="component" value="Unassembled WGS sequence"/>
</dbReference>
<comment type="caution">
    <text evidence="1">The sequence shown here is derived from an EMBL/GenBank/DDBJ whole genome shotgun (WGS) entry which is preliminary data.</text>
</comment>
<accession>A0A9D4NNP0</accession>
<evidence type="ECO:0000313" key="1">
    <source>
        <dbReference type="EMBL" id="KAH3897204.1"/>
    </source>
</evidence>
<proteinExistence type="predicted"/>
<protein>
    <submittedName>
        <fullName evidence="1">Uncharacterized protein</fullName>
    </submittedName>
</protein>
<name>A0A9D4NNP0_DREPO</name>
<dbReference type="AlphaFoldDB" id="A0A9D4NNP0"/>